<gene>
    <name evidence="3" type="ORF">GCM10009107_27810</name>
</gene>
<keyword evidence="1" id="KW-0812">Transmembrane</keyword>
<name>A0ABP3V9V4_9BURK</name>
<dbReference type="Proteomes" id="UP001500279">
    <property type="component" value="Unassembled WGS sequence"/>
</dbReference>
<keyword evidence="4" id="KW-1185">Reference proteome</keyword>
<reference evidence="4" key="1">
    <citation type="journal article" date="2019" name="Int. J. Syst. Evol. Microbiol.">
        <title>The Global Catalogue of Microorganisms (GCM) 10K type strain sequencing project: providing services to taxonomists for standard genome sequencing and annotation.</title>
        <authorList>
            <consortium name="The Broad Institute Genomics Platform"/>
            <consortium name="The Broad Institute Genome Sequencing Center for Infectious Disease"/>
            <person name="Wu L."/>
            <person name="Ma J."/>
        </authorList>
    </citation>
    <scope>NUCLEOTIDE SEQUENCE [LARGE SCALE GENOMIC DNA]</scope>
    <source>
        <strain evidence="4">JCM 15503</strain>
    </source>
</reference>
<dbReference type="PANTHER" id="PTHR43591">
    <property type="entry name" value="METHYLTRANSFERASE"/>
    <property type="match status" value="1"/>
</dbReference>
<comment type="caution">
    <text evidence="3">The sequence shown here is derived from an EMBL/GenBank/DDBJ whole genome shotgun (WGS) entry which is preliminary data.</text>
</comment>
<evidence type="ECO:0000313" key="3">
    <source>
        <dbReference type="EMBL" id="GAA0753101.1"/>
    </source>
</evidence>
<feature type="domain" description="Methyltransferase type 11" evidence="2">
    <location>
        <begin position="42"/>
        <end position="135"/>
    </location>
</feature>
<organism evidence="3 4">
    <name type="scientific">Ideonella azotifigens</name>
    <dbReference type="NCBI Taxonomy" id="513160"/>
    <lineage>
        <taxon>Bacteria</taxon>
        <taxon>Pseudomonadati</taxon>
        <taxon>Pseudomonadota</taxon>
        <taxon>Betaproteobacteria</taxon>
        <taxon>Burkholderiales</taxon>
        <taxon>Sphaerotilaceae</taxon>
        <taxon>Ideonella</taxon>
    </lineage>
</organism>
<keyword evidence="1" id="KW-1133">Transmembrane helix</keyword>
<protein>
    <submittedName>
        <fullName evidence="3">Class I SAM-dependent methyltransferase</fullName>
    </submittedName>
</protein>
<dbReference type="CDD" id="cd02440">
    <property type="entry name" value="AdoMet_MTases"/>
    <property type="match status" value="1"/>
</dbReference>
<dbReference type="PANTHER" id="PTHR43591:SF24">
    <property type="entry name" value="2-METHOXY-6-POLYPRENYL-1,4-BENZOQUINOL METHYLASE, MITOCHONDRIAL"/>
    <property type="match status" value="1"/>
</dbReference>
<proteinExistence type="predicted"/>
<keyword evidence="3" id="KW-0489">Methyltransferase</keyword>
<keyword evidence="3" id="KW-0808">Transferase</keyword>
<dbReference type="RefSeq" id="WP_141289450.1">
    <property type="nucleotide sequence ID" value="NZ_BAAAEW010000016.1"/>
</dbReference>
<dbReference type="GO" id="GO:0032259">
    <property type="term" value="P:methylation"/>
    <property type="evidence" value="ECO:0007669"/>
    <property type="project" value="UniProtKB-KW"/>
</dbReference>
<dbReference type="InterPro" id="IPR029063">
    <property type="entry name" value="SAM-dependent_MTases_sf"/>
</dbReference>
<evidence type="ECO:0000313" key="4">
    <source>
        <dbReference type="Proteomes" id="UP001500279"/>
    </source>
</evidence>
<dbReference type="InterPro" id="IPR013216">
    <property type="entry name" value="Methyltransf_11"/>
</dbReference>
<evidence type="ECO:0000256" key="1">
    <source>
        <dbReference type="SAM" id="Phobius"/>
    </source>
</evidence>
<accession>A0ABP3V9V4</accession>
<dbReference type="Gene3D" id="3.40.50.150">
    <property type="entry name" value="Vaccinia Virus protein VP39"/>
    <property type="match status" value="1"/>
</dbReference>
<dbReference type="GO" id="GO:0008168">
    <property type="term" value="F:methyltransferase activity"/>
    <property type="evidence" value="ECO:0007669"/>
    <property type="project" value="UniProtKB-KW"/>
</dbReference>
<evidence type="ECO:0000259" key="2">
    <source>
        <dbReference type="Pfam" id="PF08241"/>
    </source>
</evidence>
<keyword evidence="1" id="KW-0472">Membrane</keyword>
<dbReference type="SUPFAM" id="SSF53335">
    <property type="entry name" value="S-adenosyl-L-methionine-dependent methyltransferases"/>
    <property type="match status" value="1"/>
</dbReference>
<dbReference type="EMBL" id="BAAAEW010000016">
    <property type="protein sequence ID" value="GAA0753101.1"/>
    <property type="molecule type" value="Genomic_DNA"/>
</dbReference>
<sequence>MDEQHIRFDDGAAYEDFMGKWSRLAGEQFLQWLAPAPGQRWLDVGCGNGAFTELLLQRCAPSAVEGLDPSEDQLLYARGRLAGQPVQLQQGSAMALLFANAAFDAAVMALVIFFVPEPARGVAEMARVVKPGGSVSAYAWDILGGGFPFAVLQEEMAALGVPPLWPPRADASRMDAMRTLWTEAGLVAVETKEIHVQRSFDDFDTFWRVAQSGPRLAPRLTTMAPADVERLTVRLHERLRPDADGRIRCSAKANAIRGLRPVA</sequence>
<dbReference type="Pfam" id="PF08241">
    <property type="entry name" value="Methyltransf_11"/>
    <property type="match status" value="1"/>
</dbReference>
<feature type="transmembrane region" description="Helical" evidence="1">
    <location>
        <begin position="93"/>
        <end position="115"/>
    </location>
</feature>